<proteinExistence type="predicted"/>
<dbReference type="Gene3D" id="3.40.50.150">
    <property type="entry name" value="Vaccinia Virus protein VP39"/>
    <property type="match status" value="1"/>
</dbReference>
<dbReference type="Proteomes" id="UP000198820">
    <property type="component" value="Unassembled WGS sequence"/>
</dbReference>
<dbReference type="PANTHER" id="PTHR43836">
    <property type="entry name" value="CATECHOL O-METHYLTRANSFERASE 1-RELATED"/>
    <property type="match status" value="1"/>
</dbReference>
<keyword evidence="1" id="KW-0808">Transferase</keyword>
<dbReference type="Pfam" id="PF13578">
    <property type="entry name" value="Methyltransf_24"/>
    <property type="match status" value="1"/>
</dbReference>
<dbReference type="EMBL" id="FNQF01000008">
    <property type="protein sequence ID" value="SEA62379.1"/>
    <property type="molecule type" value="Genomic_DNA"/>
</dbReference>
<evidence type="ECO:0000313" key="1">
    <source>
        <dbReference type="EMBL" id="SEA62379.1"/>
    </source>
</evidence>
<dbReference type="AlphaFoldDB" id="A0A1H4CPY6"/>
<dbReference type="InterPro" id="IPR029063">
    <property type="entry name" value="SAM-dependent_MTases_sf"/>
</dbReference>
<dbReference type="GO" id="GO:0032259">
    <property type="term" value="P:methylation"/>
    <property type="evidence" value="ECO:0007669"/>
    <property type="project" value="UniProtKB-KW"/>
</dbReference>
<keyword evidence="1" id="KW-0489">Methyltransferase</keyword>
<dbReference type="RefSeq" id="WP_093244623.1">
    <property type="nucleotide sequence ID" value="NZ_FNQF01000008.1"/>
</dbReference>
<sequence length="258" mass="30085">MIHQAKAYLKFIRCSKNQHGIHSPFVYQLITKCFYHKKKRKAYQLWKQAKKSLLNDKSFIEVEDFGAGSKVFKSSKRQVKKVAARVGASYKRARLLNRFVYYLNSKTALELGTSLGLGSLAISLENNLQLTTLEACPNTLNRAKQLFKKMDCQDKIKSVNADFQSYINELSGEQKFDLIFIDGHHNYEATISYFNQLLKHKHNDSVFIFDDIHWSKGMEKAWDEICQSKEVTVSIDTFQWGFVFFRKEQAKEHFTIRV</sequence>
<dbReference type="STRING" id="908615.SAMN05421540_108102"/>
<name>A0A1H4CPY6_9FLAO</name>
<evidence type="ECO:0000313" key="2">
    <source>
        <dbReference type="Proteomes" id="UP000198820"/>
    </source>
</evidence>
<protein>
    <submittedName>
        <fullName evidence="1">Methyltransferase domain-containing protein</fullName>
    </submittedName>
</protein>
<organism evidence="1 2">
    <name type="scientific">Psychroflexus halocasei</name>
    <dbReference type="NCBI Taxonomy" id="908615"/>
    <lineage>
        <taxon>Bacteria</taxon>
        <taxon>Pseudomonadati</taxon>
        <taxon>Bacteroidota</taxon>
        <taxon>Flavobacteriia</taxon>
        <taxon>Flavobacteriales</taxon>
        <taxon>Flavobacteriaceae</taxon>
        <taxon>Psychroflexus</taxon>
    </lineage>
</organism>
<dbReference type="PANTHER" id="PTHR43836:SF2">
    <property type="entry name" value="CATECHOL O-METHYLTRANSFERASE 1-RELATED"/>
    <property type="match status" value="1"/>
</dbReference>
<reference evidence="1 2" key="1">
    <citation type="submission" date="2016-10" db="EMBL/GenBank/DDBJ databases">
        <authorList>
            <person name="de Groot N.N."/>
        </authorList>
    </citation>
    <scope>NUCLEOTIDE SEQUENCE [LARGE SCALE GENOMIC DNA]</scope>
    <source>
        <strain evidence="1 2">DSM 23581</strain>
    </source>
</reference>
<gene>
    <name evidence="1" type="ORF">SAMN05421540_108102</name>
</gene>
<accession>A0A1H4CPY6</accession>
<keyword evidence="2" id="KW-1185">Reference proteome</keyword>
<dbReference type="GO" id="GO:0008171">
    <property type="term" value="F:O-methyltransferase activity"/>
    <property type="evidence" value="ECO:0007669"/>
    <property type="project" value="TreeGrafter"/>
</dbReference>
<dbReference type="SUPFAM" id="SSF53335">
    <property type="entry name" value="S-adenosyl-L-methionine-dependent methyltransferases"/>
    <property type="match status" value="1"/>
</dbReference>